<keyword evidence="3" id="KW-1185">Reference proteome</keyword>
<reference evidence="2 3" key="2">
    <citation type="submission" date="2018-11" db="EMBL/GenBank/DDBJ databases">
        <authorList>
            <consortium name="Pathogen Informatics"/>
        </authorList>
    </citation>
    <scope>NUCLEOTIDE SEQUENCE [LARGE SCALE GENOMIC DNA]</scope>
</reference>
<dbReference type="WBParaSite" id="TCNE_0000025401-mRNA-1">
    <property type="protein sequence ID" value="TCNE_0000025401-mRNA-1"/>
    <property type="gene ID" value="TCNE_0000025401"/>
</dbReference>
<evidence type="ECO:0000313" key="4">
    <source>
        <dbReference type="WBParaSite" id="TCNE_0000025401-mRNA-1"/>
    </source>
</evidence>
<dbReference type="Pfam" id="PF07709">
    <property type="entry name" value="SRR"/>
    <property type="match status" value="2"/>
</dbReference>
<dbReference type="EMBL" id="UYWY01000099">
    <property type="protein sequence ID" value="VDM23904.1"/>
    <property type="molecule type" value="Genomic_DNA"/>
</dbReference>
<name>A0A183TVI5_TOXCA</name>
<evidence type="ECO:0000313" key="3">
    <source>
        <dbReference type="Proteomes" id="UP000050794"/>
    </source>
</evidence>
<dbReference type="PANTHER" id="PTHR47163">
    <property type="entry name" value="DDE_TNP_IS1595 DOMAIN-CONTAINING PROTEIN"/>
    <property type="match status" value="1"/>
</dbReference>
<reference evidence="4" key="1">
    <citation type="submission" date="2016-06" db="UniProtKB">
        <authorList>
            <consortium name="WormBaseParasite"/>
        </authorList>
    </citation>
    <scope>IDENTIFICATION</scope>
</reference>
<feature type="compositionally biased region" description="Polar residues" evidence="1">
    <location>
        <begin position="554"/>
        <end position="567"/>
    </location>
</feature>
<evidence type="ECO:0000313" key="2">
    <source>
        <dbReference type="EMBL" id="VDM23904.1"/>
    </source>
</evidence>
<dbReference type="Proteomes" id="UP000050794">
    <property type="component" value="Unassembled WGS sequence"/>
</dbReference>
<evidence type="ECO:0000256" key="1">
    <source>
        <dbReference type="SAM" id="MobiDB-lite"/>
    </source>
</evidence>
<feature type="region of interest" description="Disordered" evidence="1">
    <location>
        <begin position="495"/>
        <end position="514"/>
    </location>
</feature>
<dbReference type="InterPro" id="IPR011714">
    <property type="entry name" value="Seve_residue_repeat"/>
</dbReference>
<dbReference type="InterPro" id="IPR053164">
    <property type="entry name" value="IS1016-like_transposase"/>
</dbReference>
<organism evidence="3 4">
    <name type="scientific">Toxocara canis</name>
    <name type="common">Canine roundworm</name>
    <dbReference type="NCBI Taxonomy" id="6265"/>
    <lineage>
        <taxon>Eukaryota</taxon>
        <taxon>Metazoa</taxon>
        <taxon>Ecdysozoa</taxon>
        <taxon>Nematoda</taxon>
        <taxon>Chromadorea</taxon>
        <taxon>Rhabditida</taxon>
        <taxon>Spirurina</taxon>
        <taxon>Ascaridomorpha</taxon>
        <taxon>Ascaridoidea</taxon>
        <taxon>Toxocaridae</taxon>
        <taxon>Toxocara</taxon>
    </lineage>
</organism>
<protein>
    <submittedName>
        <fullName evidence="4">ULP_PROTEASE domain-containing protein</fullName>
    </submittedName>
</protein>
<dbReference type="PANTHER" id="PTHR47163:SF2">
    <property type="entry name" value="SI:DKEY-17M8.2"/>
    <property type="match status" value="1"/>
</dbReference>
<proteinExistence type="predicted"/>
<sequence length="951" mass="108768">MDLLRSLNVAKLFELTCISDDEFEKWLMSANLLPRSRFCECGCEMRVKRWRMRKAWRCKRKCCARLKGYYAGTFFHGAHVAVKEIFKLSYYWCVGTYSMDRVQQALRRQNGRTFSVRSIIDWYGFFRGVCAGYFRQNPVRLEGKGKEVVIEEVMVMQEQTRKIKRGREHWGFAGTESGSSARFIEEIEDLNADSLFAMIGKYILPGSEVVSTLFKKYKYEDDEKVRDAYEHLATTNSLLMRKLANERVQSERYGIDSNVLISNCSMTKSSARRQNVVLEDQQIVDLLDQHGVKLERSRGTNFMGLVKRALRRQCRTDCWGKSVVDWYGFFGDACAGYFRQNPVRLGDILFTMIDKYVLPGSEVVSTLFKKYKYEDDEKVRDAYEHLATTNSLRCLQLTSTRMSGEGSSSTNEARDALSPVMREALDALVPELSKAVVTSMKALLESFFEKILATQNEMVERILITQQDAFSKIMRALKSGKSSLSDEALSNAVCEAVEEERRPPDDTESLDGEADFDECVASESAARVLTSTNGRSTPKNEVSSMATDVHDVPHNNSLASNSNIFQTSRKRRRSRSKSLNFFTVKNECGVDDSRRCSDPQRATATAYAHEGSPLSSLLNNYLKRLREEGTADAVKAECSPEWDAMEELRSFNAAKLIEKTSLSDGDFDRWLMRLKLLPSSRICDCGLAMKIKKTKTSKRLWVCKRRACAKSRGFYTDTFFCGSRLPIKTLFKMSYYWCVGTLTLERVEQELGREGGHQPSIYAIVQWNGLFRDVCAGYFLQNPIRLGGEGKKILIEEILIVKEQTRKARRGNERWGFAGTEPNSKACFLEAVEGDLNAESLLPLIERYVLPGTEIVSNLWRKYEIDGQLPEAYIHLASKMSLLYAKPEVGEGRSHIEESWYKFRCDHNKKCDSCAVLSTHLKEFMWRRLFGGEDCMYNFWSQIASTYVFTD</sequence>
<dbReference type="AlphaFoldDB" id="A0A183TVI5"/>
<feature type="region of interest" description="Disordered" evidence="1">
    <location>
        <begin position="551"/>
        <end position="572"/>
    </location>
</feature>
<gene>
    <name evidence="2" type="ORF">TCNE_LOCUS255</name>
</gene>
<accession>A0A183TVI5</accession>